<dbReference type="InterPro" id="IPR019646">
    <property type="entry name" value="Aminoglyc_AdlTrfase"/>
</dbReference>
<dbReference type="RefSeq" id="WP_353567507.1">
    <property type="nucleotide sequence ID" value="NZ_BAABRI010000014.1"/>
</dbReference>
<sequence>MEPKRHLPEFAYSLFQRFADEGVPLVLAGGWAVCFHGYSRATLDIDYICRRDQHDSACRLMERLGFVRKSDGMASRFKHELDPSIPFTDLIWVDDETFRVMAETAVSSPEPLSVSMLGLRSLVAMKLHALKDGATREHKDLLDLRKIIARNPRQIGHDELRLMCHRYATPEAFDQILGPS</sequence>
<dbReference type="EMBL" id="BAABRI010000014">
    <property type="protein sequence ID" value="GAA5483397.1"/>
    <property type="molecule type" value="Genomic_DNA"/>
</dbReference>
<accession>A0ABP9URR8</accession>
<dbReference type="Pfam" id="PF10706">
    <property type="entry name" value="Aminoglyc_resit"/>
    <property type="match status" value="1"/>
</dbReference>
<evidence type="ECO:0000313" key="1">
    <source>
        <dbReference type="EMBL" id="GAA5483397.1"/>
    </source>
</evidence>
<dbReference type="SUPFAM" id="SSF81301">
    <property type="entry name" value="Nucleotidyltransferase"/>
    <property type="match status" value="1"/>
</dbReference>
<protein>
    <recommendedName>
        <fullName evidence="3">Nucleotidyltransferase family protein</fullName>
    </recommendedName>
</protein>
<dbReference type="Proteomes" id="UP001476282">
    <property type="component" value="Unassembled WGS sequence"/>
</dbReference>
<proteinExistence type="predicted"/>
<evidence type="ECO:0008006" key="3">
    <source>
        <dbReference type="Google" id="ProtNLM"/>
    </source>
</evidence>
<dbReference type="Gene3D" id="3.30.460.40">
    <property type="match status" value="1"/>
</dbReference>
<name>A0ABP9URR8_9BACT</name>
<organism evidence="1 2">
    <name type="scientific">Haloferula sargassicola</name>
    <dbReference type="NCBI Taxonomy" id="490096"/>
    <lineage>
        <taxon>Bacteria</taxon>
        <taxon>Pseudomonadati</taxon>
        <taxon>Verrucomicrobiota</taxon>
        <taxon>Verrucomicrobiia</taxon>
        <taxon>Verrucomicrobiales</taxon>
        <taxon>Verrucomicrobiaceae</taxon>
        <taxon>Haloferula</taxon>
    </lineage>
</organism>
<reference evidence="1 2" key="1">
    <citation type="submission" date="2024-02" db="EMBL/GenBank/DDBJ databases">
        <title>Haloferula sargassicola NBRC 104335.</title>
        <authorList>
            <person name="Ichikawa N."/>
            <person name="Katano-Makiyama Y."/>
            <person name="Hidaka K."/>
        </authorList>
    </citation>
    <scope>NUCLEOTIDE SEQUENCE [LARGE SCALE GENOMIC DNA]</scope>
    <source>
        <strain evidence="1 2">NBRC 104335</strain>
    </source>
</reference>
<dbReference type="InterPro" id="IPR043519">
    <property type="entry name" value="NT_sf"/>
</dbReference>
<evidence type="ECO:0000313" key="2">
    <source>
        <dbReference type="Proteomes" id="UP001476282"/>
    </source>
</evidence>
<keyword evidence="2" id="KW-1185">Reference proteome</keyword>
<gene>
    <name evidence="1" type="ORF">Hsar01_02628</name>
</gene>
<comment type="caution">
    <text evidence="1">The sequence shown here is derived from an EMBL/GenBank/DDBJ whole genome shotgun (WGS) entry which is preliminary data.</text>
</comment>